<sequence length="250" mass="26986">MAHRLTGLAKLGAAAAIGATLAGGVTAVASESAGTEPANLGRAKLAVQDYYGDRVDSDGNHHATEGSAWDRQVDEAVAHAEGYLRQRLAEGVPNPAIVLDVDDTSELTYGWEADNDFGFDEEKQREAIDDAEFEPIRQTRELANWAAEHGVRVYFLTGRGDDLQKASLRNLADEGFPEPAEAFFKPTTEAPEHLPCGLDCSTVEYKSATRAHIESLGSTIVLNIGDQHSDLQGGHAEKPVKLPNPMYYLP</sequence>
<dbReference type="Proteomes" id="UP001500483">
    <property type="component" value="Unassembled WGS sequence"/>
</dbReference>
<reference evidence="4" key="1">
    <citation type="journal article" date="2019" name="Int. J. Syst. Evol. Microbiol.">
        <title>The Global Catalogue of Microorganisms (GCM) 10K type strain sequencing project: providing services to taxonomists for standard genome sequencing and annotation.</title>
        <authorList>
            <consortium name="The Broad Institute Genomics Platform"/>
            <consortium name="The Broad Institute Genome Sequencing Center for Infectious Disease"/>
            <person name="Wu L."/>
            <person name="Ma J."/>
        </authorList>
    </citation>
    <scope>NUCLEOTIDE SEQUENCE [LARGE SCALE GENOMIC DNA]</scope>
    <source>
        <strain evidence="4">JCM 9687</strain>
    </source>
</reference>
<accession>A0ABP6RR88</accession>
<dbReference type="Pfam" id="PF03767">
    <property type="entry name" value="Acid_phosphat_B"/>
    <property type="match status" value="1"/>
</dbReference>
<dbReference type="SUPFAM" id="SSF56784">
    <property type="entry name" value="HAD-like"/>
    <property type="match status" value="1"/>
</dbReference>
<feature type="signal peptide" evidence="2">
    <location>
        <begin position="1"/>
        <end position="22"/>
    </location>
</feature>
<dbReference type="Gene3D" id="3.40.50.1000">
    <property type="entry name" value="HAD superfamily/HAD-like"/>
    <property type="match status" value="1"/>
</dbReference>
<dbReference type="InterPro" id="IPR036412">
    <property type="entry name" value="HAD-like_sf"/>
</dbReference>
<dbReference type="EMBL" id="BAAAYK010000038">
    <property type="protein sequence ID" value="GAA3357533.1"/>
    <property type="molecule type" value="Genomic_DNA"/>
</dbReference>
<dbReference type="RefSeq" id="WP_344926551.1">
    <property type="nucleotide sequence ID" value="NZ_BAAAYK010000038.1"/>
</dbReference>
<dbReference type="InterPro" id="IPR023214">
    <property type="entry name" value="HAD_sf"/>
</dbReference>
<feature type="chain" id="PRO_5046021553" evidence="2">
    <location>
        <begin position="23"/>
        <end position="250"/>
    </location>
</feature>
<protein>
    <submittedName>
        <fullName evidence="3">HAD family acid phosphatase</fullName>
    </submittedName>
</protein>
<keyword evidence="1 2" id="KW-0732">Signal</keyword>
<gene>
    <name evidence="3" type="ORF">GCM10020366_25970</name>
</gene>
<evidence type="ECO:0000313" key="3">
    <source>
        <dbReference type="EMBL" id="GAA3357533.1"/>
    </source>
</evidence>
<evidence type="ECO:0000256" key="2">
    <source>
        <dbReference type="SAM" id="SignalP"/>
    </source>
</evidence>
<evidence type="ECO:0000256" key="1">
    <source>
        <dbReference type="ARBA" id="ARBA00022729"/>
    </source>
</evidence>
<dbReference type="PANTHER" id="PTHR31284">
    <property type="entry name" value="ACID PHOSPHATASE-LIKE PROTEIN"/>
    <property type="match status" value="1"/>
</dbReference>
<dbReference type="InterPro" id="IPR005519">
    <property type="entry name" value="Acid_phosphat_B-like"/>
</dbReference>
<keyword evidence="4" id="KW-1185">Reference proteome</keyword>
<proteinExistence type="predicted"/>
<organism evidence="3 4">
    <name type="scientific">Saccharopolyspora gregorii</name>
    <dbReference type="NCBI Taxonomy" id="33914"/>
    <lineage>
        <taxon>Bacteria</taxon>
        <taxon>Bacillati</taxon>
        <taxon>Actinomycetota</taxon>
        <taxon>Actinomycetes</taxon>
        <taxon>Pseudonocardiales</taxon>
        <taxon>Pseudonocardiaceae</taxon>
        <taxon>Saccharopolyspora</taxon>
    </lineage>
</organism>
<evidence type="ECO:0000313" key="4">
    <source>
        <dbReference type="Proteomes" id="UP001500483"/>
    </source>
</evidence>
<dbReference type="PANTHER" id="PTHR31284:SF10">
    <property type="entry name" value="ACID PHOSPHATASE-LIKE PROTEIN"/>
    <property type="match status" value="1"/>
</dbReference>
<comment type="caution">
    <text evidence="3">The sequence shown here is derived from an EMBL/GenBank/DDBJ whole genome shotgun (WGS) entry which is preliminary data.</text>
</comment>
<name>A0ABP6RR88_9PSEU</name>